<dbReference type="InterPro" id="IPR045851">
    <property type="entry name" value="AMP-bd_C_sf"/>
</dbReference>
<dbReference type="Gene3D" id="3.30.300.30">
    <property type="match status" value="1"/>
</dbReference>
<dbReference type="GO" id="GO:0006633">
    <property type="term" value="P:fatty acid biosynthetic process"/>
    <property type="evidence" value="ECO:0007669"/>
    <property type="project" value="TreeGrafter"/>
</dbReference>
<keyword evidence="3" id="KW-1185">Reference proteome</keyword>
<accession>A0A286U263</accession>
<comment type="similarity">
    <text evidence="1">Belongs to the ATP-dependent AMP-binding enzyme family.</text>
</comment>
<dbReference type="SUPFAM" id="SSF56801">
    <property type="entry name" value="Acetyl-CoA synthetase-like"/>
    <property type="match status" value="1"/>
</dbReference>
<dbReference type="GO" id="GO:0016874">
    <property type="term" value="F:ligase activity"/>
    <property type="evidence" value="ECO:0007669"/>
    <property type="project" value="UniProtKB-KW"/>
</dbReference>
<dbReference type="Gene3D" id="3.40.50.12780">
    <property type="entry name" value="N-terminal domain of ligase-like"/>
    <property type="match status" value="1"/>
</dbReference>
<dbReference type="EMBL" id="BAOS01000029">
    <property type="protein sequence ID" value="GAX62228.1"/>
    <property type="molecule type" value="Genomic_DNA"/>
</dbReference>
<dbReference type="InterPro" id="IPR042099">
    <property type="entry name" value="ANL_N_sf"/>
</dbReference>
<organism evidence="2 3">
    <name type="scientific">Candidatus Scalindua japonica</name>
    <dbReference type="NCBI Taxonomy" id="1284222"/>
    <lineage>
        <taxon>Bacteria</taxon>
        <taxon>Pseudomonadati</taxon>
        <taxon>Planctomycetota</taxon>
        <taxon>Candidatus Brocadiia</taxon>
        <taxon>Candidatus Brocadiales</taxon>
        <taxon>Candidatus Scalinduaceae</taxon>
        <taxon>Candidatus Scalindua</taxon>
    </lineage>
</organism>
<dbReference type="AlphaFoldDB" id="A0A286U263"/>
<reference evidence="2 3" key="1">
    <citation type="journal article" date="2017" name="Environ. Microbiol. Rep.">
        <title>Genetic diversity of marine anaerobic ammonium-oxidizing bacteria as revealed by genomic and proteomic analyses of 'Candidatus Scalindua japonica'.</title>
        <authorList>
            <person name="Oshiki M."/>
            <person name="Mizuto K."/>
            <person name="Kimura Z."/>
            <person name="Kindaichi T."/>
            <person name="Satoh H."/>
            <person name="Okabe S."/>
        </authorList>
    </citation>
    <scope>NUCLEOTIDE SEQUENCE [LARGE SCALE GENOMIC DNA]</scope>
    <source>
        <strain evidence="3">husup-a2</strain>
    </source>
</reference>
<dbReference type="PANTHER" id="PTHR22754:SF32">
    <property type="entry name" value="DISCO-INTERACTING PROTEIN 2"/>
    <property type="match status" value="1"/>
</dbReference>
<dbReference type="GO" id="GO:0005886">
    <property type="term" value="C:plasma membrane"/>
    <property type="evidence" value="ECO:0007669"/>
    <property type="project" value="TreeGrafter"/>
</dbReference>
<evidence type="ECO:0000313" key="2">
    <source>
        <dbReference type="EMBL" id="GAX62228.1"/>
    </source>
</evidence>
<sequence length="174" mass="20012">MDNSGKLLSDNQLGEIAIKGHSLMSGYVGKNPEYTFTKDGWYLTGDLGWKINGQLYIAGRKSDVIIRSGVNYYAHDIENELNDLEGLRQGGIVCFGVTDDEIGTERIIIWVEIHLSRKAGKYELENEINNRVFKRFGFKPDRIEIFHKRVIPKTSSGKIRRFHCKDIYLKNQRT</sequence>
<gene>
    <name evidence="2" type="ORF">SCALIN_C29_0007</name>
</gene>
<comment type="caution">
    <text evidence="2">The sequence shown here is derived from an EMBL/GenBank/DDBJ whole genome shotgun (WGS) entry which is preliminary data.</text>
</comment>
<dbReference type="GO" id="GO:0070566">
    <property type="term" value="F:adenylyltransferase activity"/>
    <property type="evidence" value="ECO:0007669"/>
    <property type="project" value="TreeGrafter"/>
</dbReference>
<proteinExistence type="inferred from homology"/>
<keyword evidence="2" id="KW-0436">Ligase</keyword>
<name>A0A286U263_9BACT</name>
<dbReference type="Proteomes" id="UP000218542">
    <property type="component" value="Unassembled WGS sequence"/>
</dbReference>
<protein>
    <submittedName>
        <fullName evidence="2">Acyl-CoA synthetases (AMP-forming)/AMP-acid ligases II</fullName>
    </submittedName>
</protein>
<dbReference type="PANTHER" id="PTHR22754">
    <property type="entry name" value="DISCO-INTERACTING PROTEIN 2 DIP2 -RELATED"/>
    <property type="match status" value="1"/>
</dbReference>
<evidence type="ECO:0000256" key="1">
    <source>
        <dbReference type="ARBA" id="ARBA00006432"/>
    </source>
</evidence>
<evidence type="ECO:0000313" key="3">
    <source>
        <dbReference type="Proteomes" id="UP000218542"/>
    </source>
</evidence>